<dbReference type="EMBL" id="CP042912">
    <property type="protein sequence ID" value="QEG21649.1"/>
    <property type="molecule type" value="Genomic_DNA"/>
</dbReference>
<dbReference type="Proteomes" id="UP000322214">
    <property type="component" value="Chromosome"/>
</dbReference>
<protein>
    <recommendedName>
        <fullName evidence="3">DUF4254 domain-containing protein</fullName>
    </recommendedName>
</protein>
<reference evidence="1 2" key="1">
    <citation type="submission" date="2019-08" db="EMBL/GenBank/DDBJ databases">
        <title>Deep-cultivation of Planctomycetes and their phenomic and genomic characterization uncovers novel biology.</title>
        <authorList>
            <person name="Wiegand S."/>
            <person name="Jogler M."/>
            <person name="Boedeker C."/>
            <person name="Pinto D."/>
            <person name="Vollmers J."/>
            <person name="Rivas-Marin E."/>
            <person name="Kohn T."/>
            <person name="Peeters S.H."/>
            <person name="Heuer A."/>
            <person name="Rast P."/>
            <person name="Oberbeckmann S."/>
            <person name="Bunk B."/>
            <person name="Jeske O."/>
            <person name="Meyerdierks A."/>
            <person name="Storesund J.E."/>
            <person name="Kallscheuer N."/>
            <person name="Luecker S."/>
            <person name="Lage O.M."/>
            <person name="Pohl T."/>
            <person name="Merkel B.J."/>
            <person name="Hornburger P."/>
            <person name="Mueller R.-W."/>
            <person name="Bruemmer F."/>
            <person name="Labrenz M."/>
            <person name="Spormann A.M."/>
            <person name="Op den Camp H."/>
            <person name="Overmann J."/>
            <person name="Amann R."/>
            <person name="Jetten M.S.M."/>
            <person name="Mascher T."/>
            <person name="Medema M.H."/>
            <person name="Devos D.P."/>
            <person name="Kaster A.-K."/>
            <person name="Ovreas L."/>
            <person name="Rohde M."/>
            <person name="Galperin M.Y."/>
            <person name="Jogler C."/>
        </authorList>
    </citation>
    <scope>NUCLEOTIDE SEQUENCE [LARGE SCALE GENOMIC DNA]</scope>
    <source>
        <strain evidence="1 2">FC18</strain>
    </source>
</reference>
<organism evidence="1 2">
    <name type="scientific">Mariniblastus fucicola</name>
    <dbReference type="NCBI Taxonomy" id="980251"/>
    <lineage>
        <taxon>Bacteria</taxon>
        <taxon>Pseudomonadati</taxon>
        <taxon>Planctomycetota</taxon>
        <taxon>Planctomycetia</taxon>
        <taxon>Pirellulales</taxon>
        <taxon>Pirellulaceae</taxon>
        <taxon>Mariniblastus</taxon>
    </lineage>
</organism>
<evidence type="ECO:0000313" key="1">
    <source>
        <dbReference type="EMBL" id="QEG21649.1"/>
    </source>
</evidence>
<dbReference type="Pfam" id="PF14063">
    <property type="entry name" value="DUF4254"/>
    <property type="match status" value="1"/>
</dbReference>
<evidence type="ECO:0000313" key="2">
    <source>
        <dbReference type="Proteomes" id="UP000322214"/>
    </source>
</evidence>
<dbReference type="KEGG" id="mff:MFFC18_15070"/>
<dbReference type="InterPro" id="IPR025350">
    <property type="entry name" value="DUF4254"/>
</dbReference>
<evidence type="ECO:0008006" key="3">
    <source>
        <dbReference type="Google" id="ProtNLM"/>
    </source>
</evidence>
<name>A0A5B9P830_9BACT</name>
<gene>
    <name evidence="1" type="ORF">MFFC18_15070</name>
</gene>
<accession>A0A5B9P830</accession>
<keyword evidence="2" id="KW-1185">Reference proteome</keyword>
<proteinExistence type="predicted"/>
<dbReference type="AlphaFoldDB" id="A0A5B9P830"/>
<sequence>MRKPIIFMEEKMINVQDIVTLQMETVSRWHHEPIDNPYSDLEQAVCTQHQFNYQLWHQEDIARSRDVTDEKIAEVKRAIDGFNQNRNDWIEKVDDYITELVQSRSVKVQPDARLNTETPGSVIDRLSILSLRIYHMEEQLERSDVNQEHLDSVNHKIAICRLQQDELSNSLQELLDDIFAGRKRHRTYRQLKMYNDPSLNPYLYKKQVA</sequence>